<feature type="chain" id="PRO_5030683661" evidence="2">
    <location>
        <begin position="26"/>
        <end position="246"/>
    </location>
</feature>
<dbReference type="EMBL" id="HBGR01000639">
    <property type="protein sequence ID" value="CAD9367172.1"/>
    <property type="molecule type" value="Transcribed_RNA"/>
</dbReference>
<name>A0A7S2AGG9_9CHLO</name>
<organism evidence="3">
    <name type="scientific">Pycnococcus provasolii</name>
    <dbReference type="NCBI Taxonomy" id="41880"/>
    <lineage>
        <taxon>Eukaryota</taxon>
        <taxon>Viridiplantae</taxon>
        <taxon>Chlorophyta</taxon>
        <taxon>Pseudoscourfieldiophyceae</taxon>
        <taxon>Pseudoscourfieldiales</taxon>
        <taxon>Pycnococcaceae</taxon>
        <taxon>Pycnococcus</taxon>
    </lineage>
</organism>
<evidence type="ECO:0000256" key="2">
    <source>
        <dbReference type="SAM" id="SignalP"/>
    </source>
</evidence>
<evidence type="ECO:0000256" key="1">
    <source>
        <dbReference type="SAM" id="MobiDB-lite"/>
    </source>
</evidence>
<feature type="region of interest" description="Disordered" evidence="1">
    <location>
        <begin position="221"/>
        <end position="246"/>
    </location>
</feature>
<sequence length="246" mass="27029">MTFARSSLVLYAWLLLTLHAATVCANFHLGDYVPTARRGQFHGTRTSWHDALGRHAPRFGMDRTVAMPIPRPESFQPGDEYKLSLAFEGEHFVTPWLRVLGGNLDKLNTKSAEHAPIPMVQVRLTRTHDKMVSVRAHVVPLPLAYAREHVDLLDEFYNATAWPKHVIVRYEWNERRDVSPLQGEAVLFVSTAALALVVVFSAFRRAGVGSSVAELVASAADDVPSSARRGVAGPSSHAPSAGDKGD</sequence>
<dbReference type="AlphaFoldDB" id="A0A7S2AGG9"/>
<evidence type="ECO:0000313" key="3">
    <source>
        <dbReference type="EMBL" id="CAD9367172.1"/>
    </source>
</evidence>
<proteinExistence type="predicted"/>
<keyword evidence="2" id="KW-0732">Signal</keyword>
<protein>
    <submittedName>
        <fullName evidence="3">Uncharacterized protein</fullName>
    </submittedName>
</protein>
<accession>A0A7S2AGG9</accession>
<dbReference type="PANTHER" id="PTHR36768:SF1">
    <property type="entry name" value="ATP-DEPENDENT HELICASE_DEOXYRIBONUCLEASE SUBUNIT B"/>
    <property type="match status" value="1"/>
</dbReference>
<gene>
    <name evidence="3" type="ORF">PPRO1471_LOCUS411</name>
</gene>
<feature type="signal peptide" evidence="2">
    <location>
        <begin position="1"/>
        <end position="25"/>
    </location>
</feature>
<dbReference type="PANTHER" id="PTHR36768">
    <property type="entry name" value="ATP-DEPENDENT HELICASE/DEOXYRIBONUCLEASE SUBUNIT B"/>
    <property type="match status" value="1"/>
</dbReference>
<reference evidence="3" key="1">
    <citation type="submission" date="2021-01" db="EMBL/GenBank/DDBJ databases">
        <authorList>
            <person name="Corre E."/>
            <person name="Pelletier E."/>
            <person name="Niang G."/>
            <person name="Scheremetjew M."/>
            <person name="Finn R."/>
            <person name="Kale V."/>
            <person name="Holt S."/>
            <person name="Cochrane G."/>
            <person name="Meng A."/>
            <person name="Brown T."/>
            <person name="Cohen L."/>
        </authorList>
    </citation>
    <scope>NUCLEOTIDE SEQUENCE</scope>
    <source>
        <strain evidence="3">RCC733</strain>
    </source>
</reference>